<comment type="caution">
    <text evidence="2">The sequence shown here is derived from an EMBL/GenBank/DDBJ whole genome shotgun (WGS) entry which is preliminary data.</text>
</comment>
<dbReference type="InterPro" id="IPR015867">
    <property type="entry name" value="N-reg_PII/ATP_PRibTrfase_C"/>
</dbReference>
<dbReference type="Gene3D" id="3.30.70.120">
    <property type="match status" value="1"/>
</dbReference>
<reference evidence="2 3" key="1">
    <citation type="submission" date="2018-10" db="EMBL/GenBank/DDBJ databases">
        <title>Draft genome sequence of Aquitalea MWU14-2217 isolated from a wild cranberry bog in Provincetown, Massachusetts.</title>
        <authorList>
            <person name="Ebadzadsahrai G."/>
            <person name="Soby S."/>
        </authorList>
    </citation>
    <scope>NUCLEOTIDE SEQUENCE [LARGE SCALE GENOMIC DNA]</scope>
    <source>
        <strain evidence="2 3">MWU14-2217</strain>
    </source>
</reference>
<dbReference type="OrthoDB" id="37622at2"/>
<evidence type="ECO:0000313" key="3">
    <source>
        <dbReference type="Proteomes" id="UP000274139"/>
    </source>
</evidence>
<accession>A0A454JNT8</accession>
<sequence>MKVSVMNCLMVICNVPDETTATHIAHVLVQERLAACVNILPACRSVYRWEGALQESSELPLLIKTTQACYARLQQRLLELHPYDVPEIIALPVAQGLPAYLTWVSQCVLSSDD</sequence>
<keyword evidence="3" id="KW-1185">Reference proteome</keyword>
<organism evidence="2 3">
    <name type="scientific">Aquitalea palustris</name>
    <dbReference type="NCBI Taxonomy" id="2480983"/>
    <lineage>
        <taxon>Bacteria</taxon>
        <taxon>Pseudomonadati</taxon>
        <taxon>Pseudomonadota</taxon>
        <taxon>Betaproteobacteria</taxon>
        <taxon>Neisseriales</taxon>
        <taxon>Chromobacteriaceae</taxon>
        <taxon>Aquitalea</taxon>
    </lineage>
</organism>
<dbReference type="AlphaFoldDB" id="A0A454JNT8"/>
<dbReference type="EMBL" id="RFAR01000004">
    <property type="protein sequence ID" value="RMD01848.1"/>
    <property type="molecule type" value="Genomic_DNA"/>
</dbReference>
<gene>
    <name evidence="2" type="ORF">EAY64_01850</name>
</gene>
<dbReference type="PANTHER" id="PTHR23419">
    <property type="entry name" value="DIVALENT CATION TOLERANCE CUTA-RELATED"/>
    <property type="match status" value="1"/>
</dbReference>
<comment type="similarity">
    <text evidence="1">Belongs to the CutA family.</text>
</comment>
<dbReference type="InterPro" id="IPR011322">
    <property type="entry name" value="N-reg_PII-like_a/b"/>
</dbReference>
<dbReference type="GO" id="GO:0005507">
    <property type="term" value="F:copper ion binding"/>
    <property type="evidence" value="ECO:0007669"/>
    <property type="project" value="TreeGrafter"/>
</dbReference>
<dbReference type="PANTHER" id="PTHR23419:SF8">
    <property type="entry name" value="FI09726P"/>
    <property type="match status" value="1"/>
</dbReference>
<evidence type="ECO:0000313" key="2">
    <source>
        <dbReference type="EMBL" id="RMD01848.1"/>
    </source>
</evidence>
<dbReference type="InterPro" id="IPR004323">
    <property type="entry name" value="Ion_tolerance_CutA"/>
</dbReference>
<name>A0A454JNT8_9NEIS</name>
<dbReference type="Pfam" id="PF03091">
    <property type="entry name" value="CutA1"/>
    <property type="match status" value="1"/>
</dbReference>
<dbReference type="SUPFAM" id="SSF54913">
    <property type="entry name" value="GlnB-like"/>
    <property type="match status" value="1"/>
</dbReference>
<evidence type="ECO:0000256" key="1">
    <source>
        <dbReference type="ARBA" id="ARBA00010169"/>
    </source>
</evidence>
<dbReference type="Proteomes" id="UP000274139">
    <property type="component" value="Unassembled WGS sequence"/>
</dbReference>
<proteinExistence type="inferred from homology"/>
<dbReference type="GO" id="GO:0010038">
    <property type="term" value="P:response to metal ion"/>
    <property type="evidence" value="ECO:0007669"/>
    <property type="project" value="InterPro"/>
</dbReference>
<protein>
    <submittedName>
        <fullName evidence="2">Divalent-cation tolerance protein CutA</fullName>
    </submittedName>
</protein>